<name>A0A918QXI5_9FLAO</name>
<reference evidence="1" key="1">
    <citation type="journal article" date="2014" name="Int. J. Syst. Evol. Microbiol.">
        <title>Complete genome sequence of Corynebacterium casei LMG S-19264T (=DSM 44701T), isolated from a smear-ripened cheese.</title>
        <authorList>
            <consortium name="US DOE Joint Genome Institute (JGI-PGF)"/>
            <person name="Walter F."/>
            <person name="Albersmeier A."/>
            <person name="Kalinowski J."/>
            <person name="Ruckert C."/>
        </authorList>
    </citation>
    <scope>NUCLEOTIDE SEQUENCE</scope>
    <source>
        <strain evidence="1">KCTC 12710</strain>
    </source>
</reference>
<proteinExistence type="predicted"/>
<sequence>MIYLTALMFINEGKEDVFKTYEASVLPILKDYNGKLIYRIRPKEEDYIELEGERPFEIHFISFPSHEDFVSFTKDDKRKRFENLKIDSIKTSFIVKGETL</sequence>
<accession>A0A918QXI5</accession>
<dbReference type="AlphaFoldDB" id="A0A918QXI5"/>
<evidence type="ECO:0008006" key="3">
    <source>
        <dbReference type="Google" id="ProtNLM"/>
    </source>
</evidence>
<protein>
    <recommendedName>
        <fullName evidence="3">DUF1330 domain-containing protein</fullName>
    </recommendedName>
</protein>
<dbReference type="SUPFAM" id="SSF54909">
    <property type="entry name" value="Dimeric alpha+beta barrel"/>
    <property type="match status" value="1"/>
</dbReference>
<dbReference type="Gene3D" id="3.30.70.100">
    <property type="match status" value="1"/>
</dbReference>
<dbReference type="Proteomes" id="UP000636004">
    <property type="component" value="Unassembled WGS sequence"/>
</dbReference>
<comment type="caution">
    <text evidence="1">The sequence shown here is derived from an EMBL/GenBank/DDBJ whole genome shotgun (WGS) entry which is preliminary data.</text>
</comment>
<keyword evidence="2" id="KW-1185">Reference proteome</keyword>
<reference evidence="1" key="2">
    <citation type="submission" date="2020-09" db="EMBL/GenBank/DDBJ databases">
        <authorList>
            <person name="Sun Q."/>
            <person name="Kim S."/>
        </authorList>
    </citation>
    <scope>NUCLEOTIDE SEQUENCE</scope>
    <source>
        <strain evidence="1">KCTC 12710</strain>
    </source>
</reference>
<evidence type="ECO:0000313" key="2">
    <source>
        <dbReference type="Proteomes" id="UP000636004"/>
    </source>
</evidence>
<dbReference type="InterPro" id="IPR011008">
    <property type="entry name" value="Dimeric_a/b-barrel"/>
</dbReference>
<evidence type="ECO:0000313" key="1">
    <source>
        <dbReference type="EMBL" id="GGZ75743.1"/>
    </source>
</evidence>
<organism evidence="1 2">
    <name type="scientific">Algibacter mikhailovii</name>
    <dbReference type="NCBI Taxonomy" id="425498"/>
    <lineage>
        <taxon>Bacteria</taxon>
        <taxon>Pseudomonadati</taxon>
        <taxon>Bacteroidota</taxon>
        <taxon>Flavobacteriia</taxon>
        <taxon>Flavobacteriales</taxon>
        <taxon>Flavobacteriaceae</taxon>
        <taxon>Algibacter</taxon>
    </lineage>
</organism>
<gene>
    <name evidence="1" type="ORF">GCM10007028_11590</name>
</gene>
<dbReference type="RefSeq" id="WP_189359827.1">
    <property type="nucleotide sequence ID" value="NZ_BMWZ01000002.1"/>
</dbReference>
<dbReference type="EMBL" id="BMWZ01000002">
    <property type="protein sequence ID" value="GGZ75743.1"/>
    <property type="molecule type" value="Genomic_DNA"/>
</dbReference>